<dbReference type="InterPro" id="IPR013106">
    <property type="entry name" value="Ig_V-set"/>
</dbReference>
<dbReference type="PANTHER" id="PTHR19433">
    <property type="entry name" value="T-CELL RECEPTOR ALPHA CHAIN V REGION-RELATED"/>
    <property type="match status" value="1"/>
</dbReference>
<evidence type="ECO:0000313" key="10">
    <source>
        <dbReference type="Ensembl" id="ENSPFOP00000026142.1"/>
    </source>
</evidence>
<evidence type="ECO:0000256" key="2">
    <source>
        <dbReference type="ARBA" id="ARBA00022475"/>
    </source>
</evidence>
<dbReference type="Ensembl" id="ENSPFOT00000023363.1">
    <property type="protein sequence ID" value="ENSPFOP00000026142.1"/>
    <property type="gene ID" value="ENSPFOG00000024313.1"/>
</dbReference>
<evidence type="ECO:0000256" key="6">
    <source>
        <dbReference type="ARBA" id="ARBA00023157"/>
    </source>
</evidence>
<evidence type="ECO:0000256" key="4">
    <source>
        <dbReference type="ARBA" id="ARBA00022859"/>
    </source>
</evidence>
<proteinExistence type="predicted"/>
<dbReference type="SUPFAM" id="SSF48726">
    <property type="entry name" value="Immunoglobulin"/>
    <property type="match status" value="1"/>
</dbReference>
<evidence type="ECO:0000256" key="3">
    <source>
        <dbReference type="ARBA" id="ARBA00022729"/>
    </source>
</evidence>
<dbReference type="Gene3D" id="2.60.40.10">
    <property type="entry name" value="Immunoglobulins"/>
    <property type="match status" value="1"/>
</dbReference>
<feature type="signal peptide" evidence="8">
    <location>
        <begin position="1"/>
        <end position="22"/>
    </location>
</feature>
<dbReference type="PROSITE" id="PS50835">
    <property type="entry name" value="IG_LIKE"/>
    <property type="match status" value="1"/>
</dbReference>
<dbReference type="InterPro" id="IPR003599">
    <property type="entry name" value="Ig_sub"/>
</dbReference>
<reference evidence="10" key="2">
    <citation type="submission" date="2025-08" db="UniProtKB">
        <authorList>
            <consortium name="Ensembl"/>
        </authorList>
    </citation>
    <scope>IDENTIFICATION</scope>
</reference>
<dbReference type="InterPro" id="IPR007110">
    <property type="entry name" value="Ig-like_dom"/>
</dbReference>
<keyword evidence="5" id="KW-0472">Membrane</keyword>
<keyword evidence="7" id="KW-0325">Glycoprotein</keyword>
<keyword evidence="11" id="KW-1185">Reference proteome</keyword>
<dbReference type="InterPro" id="IPR052051">
    <property type="entry name" value="TCR_complex_component"/>
</dbReference>
<evidence type="ECO:0000259" key="9">
    <source>
        <dbReference type="PROSITE" id="PS50835"/>
    </source>
</evidence>
<comment type="subcellular location">
    <subcellularLocation>
        <location evidence="1">Cell membrane</location>
    </subcellularLocation>
</comment>
<reference evidence="10" key="3">
    <citation type="submission" date="2025-09" db="UniProtKB">
        <authorList>
            <consortium name="Ensembl"/>
        </authorList>
    </citation>
    <scope>IDENTIFICATION</scope>
</reference>
<keyword evidence="4" id="KW-0391">Immunity</keyword>
<evidence type="ECO:0000256" key="8">
    <source>
        <dbReference type="SAM" id="SignalP"/>
    </source>
</evidence>
<dbReference type="Pfam" id="PF07686">
    <property type="entry name" value="V-set"/>
    <property type="match status" value="1"/>
</dbReference>
<dbReference type="EMBL" id="AYCK01012676">
    <property type="status" value="NOT_ANNOTATED_CDS"/>
    <property type="molecule type" value="Genomic_DNA"/>
</dbReference>
<keyword evidence="3 8" id="KW-0732">Signal</keyword>
<protein>
    <recommendedName>
        <fullName evidence="9">Ig-like domain-containing protein</fullName>
    </recommendedName>
</protein>
<evidence type="ECO:0000256" key="5">
    <source>
        <dbReference type="ARBA" id="ARBA00023136"/>
    </source>
</evidence>
<dbReference type="InterPro" id="IPR013783">
    <property type="entry name" value="Ig-like_fold"/>
</dbReference>
<sequence>MTNFTFLLPLLWTLSCVRLTLCRFHSMAVQAGEDVTLSCTNLSRLPSHISWSKLADGGDVSCISSMTSSESRAVLCDGGQSNKYIMTSNGTNIFLNVKEVNLLDAGVYICGLPTDEFQGMYNATYLRVEGDSNHVSNNLLILILGSVVVFLLLV</sequence>
<dbReference type="InterPro" id="IPR036179">
    <property type="entry name" value="Ig-like_dom_sf"/>
</dbReference>
<organism evidence="10 11">
    <name type="scientific">Poecilia formosa</name>
    <name type="common">Amazon molly</name>
    <name type="synonym">Limia formosa</name>
    <dbReference type="NCBI Taxonomy" id="48698"/>
    <lineage>
        <taxon>Eukaryota</taxon>
        <taxon>Metazoa</taxon>
        <taxon>Chordata</taxon>
        <taxon>Craniata</taxon>
        <taxon>Vertebrata</taxon>
        <taxon>Euteleostomi</taxon>
        <taxon>Actinopterygii</taxon>
        <taxon>Neopterygii</taxon>
        <taxon>Teleostei</taxon>
        <taxon>Neoteleostei</taxon>
        <taxon>Acanthomorphata</taxon>
        <taxon>Ovalentaria</taxon>
        <taxon>Atherinomorphae</taxon>
        <taxon>Cyprinodontiformes</taxon>
        <taxon>Poeciliidae</taxon>
        <taxon>Poeciliinae</taxon>
        <taxon>Poecilia</taxon>
    </lineage>
</organism>
<dbReference type="OMA" id="SHISWSK"/>
<evidence type="ECO:0000313" key="11">
    <source>
        <dbReference type="Proteomes" id="UP000028760"/>
    </source>
</evidence>
<dbReference type="GeneTree" id="ENSGT01110000267459"/>
<feature type="chain" id="PRO_5001927546" description="Ig-like domain-containing protein" evidence="8">
    <location>
        <begin position="23"/>
        <end position="154"/>
    </location>
</feature>
<name>A0A096M401_POEFO</name>
<feature type="domain" description="Ig-like" evidence="9">
    <location>
        <begin position="9"/>
        <end position="110"/>
    </location>
</feature>
<dbReference type="PANTHER" id="PTHR19433:SF111">
    <property type="entry name" value="T CELL RECEPTOR ALPHA VARIABLE 4"/>
    <property type="match status" value="1"/>
</dbReference>
<keyword evidence="2" id="KW-1003">Cell membrane</keyword>
<reference evidence="11" key="1">
    <citation type="submission" date="2013-10" db="EMBL/GenBank/DDBJ databases">
        <authorList>
            <person name="Schartl M."/>
            <person name="Warren W."/>
        </authorList>
    </citation>
    <scope>NUCLEOTIDE SEQUENCE [LARGE SCALE GENOMIC DNA]</scope>
    <source>
        <strain evidence="11">female</strain>
    </source>
</reference>
<dbReference type="eggNOG" id="ENOG502SUAC">
    <property type="taxonomic scope" value="Eukaryota"/>
</dbReference>
<accession>A0A096M401</accession>
<evidence type="ECO:0000256" key="1">
    <source>
        <dbReference type="ARBA" id="ARBA00004236"/>
    </source>
</evidence>
<dbReference type="GO" id="GO:0002376">
    <property type="term" value="P:immune system process"/>
    <property type="evidence" value="ECO:0007669"/>
    <property type="project" value="UniProtKB-KW"/>
</dbReference>
<dbReference type="Proteomes" id="UP000028760">
    <property type="component" value="Unassembled WGS sequence"/>
</dbReference>
<dbReference type="GO" id="GO:0005886">
    <property type="term" value="C:plasma membrane"/>
    <property type="evidence" value="ECO:0007669"/>
    <property type="project" value="UniProtKB-SubCell"/>
</dbReference>
<evidence type="ECO:0000256" key="7">
    <source>
        <dbReference type="ARBA" id="ARBA00023180"/>
    </source>
</evidence>
<dbReference type="SMART" id="SM00409">
    <property type="entry name" value="IG"/>
    <property type="match status" value="1"/>
</dbReference>
<keyword evidence="6" id="KW-1015">Disulfide bond</keyword>
<dbReference type="AlphaFoldDB" id="A0A096M401"/>
<dbReference type="GO" id="GO:0009617">
    <property type="term" value="P:response to bacterium"/>
    <property type="evidence" value="ECO:0007669"/>
    <property type="project" value="TreeGrafter"/>
</dbReference>